<protein>
    <submittedName>
        <fullName evidence="3">Cysteine proteinase</fullName>
    </submittedName>
</protein>
<dbReference type="AlphaFoldDB" id="A0A316U0F5"/>
<dbReference type="Pfam" id="PF02338">
    <property type="entry name" value="OTU"/>
    <property type="match status" value="1"/>
</dbReference>
<proteinExistence type="predicted"/>
<dbReference type="PANTHER" id="PTHR12419:SF7">
    <property type="entry name" value="OTU DOMAIN-CONTAINING PROTEIN 3"/>
    <property type="match status" value="1"/>
</dbReference>
<dbReference type="SUPFAM" id="SSF54001">
    <property type="entry name" value="Cysteine proteinases"/>
    <property type="match status" value="1"/>
</dbReference>
<dbReference type="EMBL" id="KZ819333">
    <property type="protein sequence ID" value="PWN18896.1"/>
    <property type="molecule type" value="Genomic_DNA"/>
</dbReference>
<evidence type="ECO:0000313" key="4">
    <source>
        <dbReference type="Proteomes" id="UP000245942"/>
    </source>
</evidence>
<dbReference type="STRING" id="1684307.A0A316U0F5"/>
<organism evidence="3 4">
    <name type="scientific">Pseudomicrostroma glucosiphilum</name>
    <dbReference type="NCBI Taxonomy" id="1684307"/>
    <lineage>
        <taxon>Eukaryota</taxon>
        <taxon>Fungi</taxon>
        <taxon>Dikarya</taxon>
        <taxon>Basidiomycota</taxon>
        <taxon>Ustilaginomycotina</taxon>
        <taxon>Exobasidiomycetes</taxon>
        <taxon>Microstromatales</taxon>
        <taxon>Microstromatales incertae sedis</taxon>
        <taxon>Pseudomicrostroma</taxon>
    </lineage>
</organism>
<dbReference type="RefSeq" id="XP_025346056.1">
    <property type="nucleotide sequence ID" value="XM_025495349.1"/>
</dbReference>
<feature type="region of interest" description="Disordered" evidence="1">
    <location>
        <begin position="256"/>
        <end position="282"/>
    </location>
</feature>
<feature type="compositionally biased region" description="Pro residues" evidence="1">
    <location>
        <begin position="305"/>
        <end position="318"/>
    </location>
</feature>
<feature type="region of interest" description="Disordered" evidence="1">
    <location>
        <begin position="304"/>
        <end position="366"/>
    </location>
</feature>
<dbReference type="InterPro" id="IPR050704">
    <property type="entry name" value="Peptidase_C85-like"/>
</dbReference>
<dbReference type="Proteomes" id="UP000245942">
    <property type="component" value="Unassembled WGS sequence"/>
</dbReference>
<dbReference type="InterPro" id="IPR038765">
    <property type="entry name" value="Papain-like_cys_pep_sf"/>
</dbReference>
<dbReference type="PANTHER" id="PTHR12419">
    <property type="entry name" value="OTU DOMAIN CONTAINING PROTEIN"/>
    <property type="match status" value="1"/>
</dbReference>
<feature type="domain" description="OTU" evidence="2">
    <location>
        <begin position="406"/>
        <end position="569"/>
    </location>
</feature>
<feature type="region of interest" description="Disordered" evidence="1">
    <location>
        <begin position="189"/>
        <end position="232"/>
    </location>
</feature>
<sequence length="587" mass="63087">MTSRTPPDMTLHHPSLRKSIPTSTSTLWSRVLAPFRNRNRDHAAKRHSLALGDPSGTNAVMIDRDSFAIDLQPPARPTTPLSSAIRSRSVPNTPKRIGHEPDAPTPGPRKHLLPPHLPDVSHVGERDFWLAGPALLPARKLSDCDRARNTTSARSSTSISACSAHRMGTAPLPSSPRFLPLVVPNEPVAATLSQSPGPRSRKSDSRPVSSRRSRTGRKPLQPRRSANDLRCAQSPSGLFNLDALLGLRTTRHARVDDTAIAVPPRPSSFTPGPRPSTAPAPTSYDAWDDYLYLVSDADLDIRSPIPLPPSTSRPPPTTAPTFLSLSPHVRSRLHSRRPHPLRTSSSPALPDPCLPSSLAPQQQRKEAVAAAERARIEEELKANGGKVDEAALERQGLTDACESLNVDMYEITPDGHCLYSAIADQLNLLGRGAAAGGGGGGAAHENYKTTRAMTARWMRGHEDDFKPFISDNDERMAGVASPGGADVVKGGDPYQAYCDAVERTAVWGGQPEILAMSRAYRTPIWVVQAGSPIVKVGQDEFPLEGRPLMISYHRKMYGLGEHYNSLRGRGKGAAGGGMGVGVGALLG</sequence>
<evidence type="ECO:0000259" key="2">
    <source>
        <dbReference type="PROSITE" id="PS50802"/>
    </source>
</evidence>
<name>A0A316U0F5_9BASI</name>
<feature type="region of interest" description="Disordered" evidence="1">
    <location>
        <begin position="1"/>
        <end position="20"/>
    </location>
</feature>
<keyword evidence="4" id="KW-1185">Reference proteome</keyword>
<evidence type="ECO:0000256" key="1">
    <source>
        <dbReference type="SAM" id="MobiDB-lite"/>
    </source>
</evidence>
<feature type="compositionally biased region" description="Basic residues" evidence="1">
    <location>
        <begin position="209"/>
        <end position="221"/>
    </location>
</feature>
<feature type="region of interest" description="Disordered" evidence="1">
    <location>
        <begin position="70"/>
        <end position="118"/>
    </location>
</feature>
<dbReference type="OrthoDB" id="415023at2759"/>
<reference evidence="3 4" key="1">
    <citation type="journal article" date="2018" name="Mol. Biol. Evol.">
        <title>Broad Genomic Sampling Reveals a Smut Pathogenic Ancestry of the Fungal Clade Ustilaginomycotina.</title>
        <authorList>
            <person name="Kijpornyongpan T."/>
            <person name="Mondo S.J."/>
            <person name="Barry K."/>
            <person name="Sandor L."/>
            <person name="Lee J."/>
            <person name="Lipzen A."/>
            <person name="Pangilinan J."/>
            <person name="LaButti K."/>
            <person name="Hainaut M."/>
            <person name="Henrissat B."/>
            <person name="Grigoriev I.V."/>
            <person name="Spatafora J.W."/>
            <person name="Aime M.C."/>
        </authorList>
    </citation>
    <scope>NUCLEOTIDE SEQUENCE [LARGE SCALE GENOMIC DNA]</scope>
    <source>
        <strain evidence="3 4">MCA 4718</strain>
    </source>
</reference>
<dbReference type="GO" id="GO:0004843">
    <property type="term" value="F:cysteine-type deubiquitinase activity"/>
    <property type="evidence" value="ECO:0007669"/>
    <property type="project" value="TreeGrafter"/>
</dbReference>
<gene>
    <name evidence="3" type="ORF">BCV69DRAFT_52694</name>
</gene>
<feature type="compositionally biased region" description="Basic residues" evidence="1">
    <location>
        <begin position="329"/>
        <end position="340"/>
    </location>
</feature>
<accession>A0A316U0F5</accession>
<feature type="compositionally biased region" description="Polar residues" evidence="1">
    <location>
        <begin position="79"/>
        <end position="92"/>
    </location>
</feature>
<dbReference type="GeneID" id="37017083"/>
<dbReference type="Gene3D" id="3.90.70.80">
    <property type="match status" value="1"/>
</dbReference>
<dbReference type="CDD" id="cd22748">
    <property type="entry name" value="OTU_OTUD6-like"/>
    <property type="match status" value="1"/>
</dbReference>
<dbReference type="InterPro" id="IPR003323">
    <property type="entry name" value="OTU_dom"/>
</dbReference>
<dbReference type="GO" id="GO:0016579">
    <property type="term" value="P:protein deubiquitination"/>
    <property type="evidence" value="ECO:0007669"/>
    <property type="project" value="TreeGrafter"/>
</dbReference>
<evidence type="ECO:0000313" key="3">
    <source>
        <dbReference type="EMBL" id="PWN18896.1"/>
    </source>
</evidence>
<dbReference type="PROSITE" id="PS50802">
    <property type="entry name" value="OTU"/>
    <property type="match status" value="1"/>
</dbReference>